<dbReference type="Pfam" id="PF00250">
    <property type="entry name" value="Forkhead"/>
    <property type="match status" value="1"/>
</dbReference>
<dbReference type="InterPro" id="IPR050211">
    <property type="entry name" value="FOX_domain-containing"/>
</dbReference>
<dbReference type="PANTHER" id="PTHR11829">
    <property type="entry name" value="FORKHEAD BOX PROTEIN"/>
    <property type="match status" value="1"/>
</dbReference>
<dbReference type="Gene3D" id="1.10.10.10">
    <property type="entry name" value="Winged helix-like DNA-binding domain superfamily/Winged helix DNA-binding domain"/>
    <property type="match status" value="1"/>
</dbReference>
<comment type="caution">
    <text evidence="5">The sequence shown here is derived from an EMBL/GenBank/DDBJ whole genome shotgun (WGS) entry which is preliminary data.</text>
</comment>
<dbReference type="SMART" id="SM00339">
    <property type="entry name" value="FH"/>
    <property type="match status" value="1"/>
</dbReference>
<keyword evidence="1 2" id="KW-0238">DNA-binding</keyword>
<organism evidence="5 6">
    <name type="scientific">Paramarasmius palmivorus</name>
    <dbReference type="NCBI Taxonomy" id="297713"/>
    <lineage>
        <taxon>Eukaryota</taxon>
        <taxon>Fungi</taxon>
        <taxon>Dikarya</taxon>
        <taxon>Basidiomycota</taxon>
        <taxon>Agaricomycotina</taxon>
        <taxon>Agaricomycetes</taxon>
        <taxon>Agaricomycetidae</taxon>
        <taxon>Agaricales</taxon>
        <taxon>Marasmiineae</taxon>
        <taxon>Marasmiaceae</taxon>
        <taxon>Paramarasmius</taxon>
    </lineage>
</organism>
<sequence>MNQMYYLNSQHANYGYQQPHNNSEFSEYPENPLQHPSDHTSPYTPHSSHTTSTPHYGHASNNCYPMEAPLHSDYYSSTSSSGSSSHLTHSSTLYNTSHDSSGYYSGTYALSSEHVINPVEADNYLRKAHNLPSHLHVHLNSLPDPPPGVRPPQTMPALMQLAIWGSPSKRLSLNEICDAIAARFQYYRDRNEPNAPWKNTIRHTLSLKNAFRMCPRTPGQPGRGQHWEIDLSNLEGNKRERKRGSRSSRGAEEDKSEHFSATGPVPLHSAQHRGRLPVHAQPPPSFGQSGFTHQSQQTPALWDHVAVPPQFISPGPAQFRQV</sequence>
<accession>A0AAW0DDR3</accession>
<dbReference type="PRINTS" id="PR00053">
    <property type="entry name" value="FORKHEAD"/>
</dbReference>
<dbReference type="GO" id="GO:0000981">
    <property type="term" value="F:DNA-binding transcription factor activity, RNA polymerase II-specific"/>
    <property type="evidence" value="ECO:0007669"/>
    <property type="project" value="TreeGrafter"/>
</dbReference>
<dbReference type="InterPro" id="IPR001766">
    <property type="entry name" value="Fork_head_dom"/>
</dbReference>
<feature type="compositionally biased region" description="Basic and acidic residues" evidence="3">
    <location>
        <begin position="249"/>
        <end position="258"/>
    </location>
</feature>
<dbReference type="AlphaFoldDB" id="A0AAW0DDR3"/>
<gene>
    <name evidence="5" type="primary">FOXD2</name>
    <name evidence="5" type="ORF">VNI00_005344</name>
</gene>
<keyword evidence="6" id="KW-1185">Reference proteome</keyword>
<evidence type="ECO:0000313" key="6">
    <source>
        <dbReference type="Proteomes" id="UP001383192"/>
    </source>
</evidence>
<feature type="domain" description="Fork-head" evidence="4">
    <location>
        <begin position="150"/>
        <end position="243"/>
    </location>
</feature>
<reference evidence="5 6" key="1">
    <citation type="submission" date="2024-01" db="EMBL/GenBank/DDBJ databases">
        <title>A draft genome for a cacao thread blight-causing isolate of Paramarasmius palmivorus.</title>
        <authorList>
            <person name="Baruah I.K."/>
            <person name="Bukari Y."/>
            <person name="Amoako-Attah I."/>
            <person name="Meinhardt L.W."/>
            <person name="Bailey B.A."/>
            <person name="Cohen S.P."/>
        </authorList>
    </citation>
    <scope>NUCLEOTIDE SEQUENCE [LARGE SCALE GENOMIC DNA]</scope>
    <source>
        <strain evidence="5 6">GH-12</strain>
    </source>
</reference>
<evidence type="ECO:0000256" key="1">
    <source>
        <dbReference type="ARBA" id="ARBA00023125"/>
    </source>
</evidence>
<protein>
    <submittedName>
        <fullName evidence="5">Forkhead box protein D2</fullName>
    </submittedName>
</protein>
<evidence type="ECO:0000256" key="2">
    <source>
        <dbReference type="PROSITE-ProRule" id="PRU00089"/>
    </source>
</evidence>
<dbReference type="CDD" id="cd00059">
    <property type="entry name" value="FH_FOX"/>
    <property type="match status" value="1"/>
</dbReference>
<dbReference type="InterPro" id="IPR036390">
    <property type="entry name" value="WH_DNA-bd_sf"/>
</dbReference>
<evidence type="ECO:0000256" key="3">
    <source>
        <dbReference type="SAM" id="MobiDB-lite"/>
    </source>
</evidence>
<dbReference type="Proteomes" id="UP001383192">
    <property type="component" value="Unassembled WGS sequence"/>
</dbReference>
<proteinExistence type="predicted"/>
<keyword evidence="2" id="KW-0539">Nucleus</keyword>
<feature type="compositionally biased region" description="Polar residues" evidence="3">
    <location>
        <begin position="286"/>
        <end position="297"/>
    </location>
</feature>
<dbReference type="EMBL" id="JAYKXP010000015">
    <property type="protein sequence ID" value="KAK7049914.1"/>
    <property type="molecule type" value="Genomic_DNA"/>
</dbReference>
<comment type="subcellular location">
    <subcellularLocation>
        <location evidence="2">Nucleus</location>
    </subcellularLocation>
</comment>
<feature type="region of interest" description="Disordered" evidence="3">
    <location>
        <begin position="215"/>
        <end position="297"/>
    </location>
</feature>
<dbReference type="PANTHER" id="PTHR11829:SF343">
    <property type="entry name" value="FORK-HEAD DOMAIN-CONTAINING PROTEIN"/>
    <property type="match status" value="1"/>
</dbReference>
<dbReference type="InterPro" id="IPR036388">
    <property type="entry name" value="WH-like_DNA-bd_sf"/>
</dbReference>
<dbReference type="GO" id="GO:0005634">
    <property type="term" value="C:nucleus"/>
    <property type="evidence" value="ECO:0007669"/>
    <property type="project" value="UniProtKB-SubCell"/>
</dbReference>
<feature type="DNA-binding region" description="Fork-head" evidence="2">
    <location>
        <begin position="150"/>
        <end position="243"/>
    </location>
</feature>
<feature type="region of interest" description="Disordered" evidence="3">
    <location>
        <begin position="14"/>
        <end position="60"/>
    </location>
</feature>
<dbReference type="PROSITE" id="PS50039">
    <property type="entry name" value="FORK_HEAD_3"/>
    <property type="match status" value="1"/>
</dbReference>
<feature type="compositionally biased region" description="Low complexity" evidence="3">
    <location>
        <begin position="39"/>
        <end position="55"/>
    </location>
</feature>
<dbReference type="SUPFAM" id="SSF46785">
    <property type="entry name" value="Winged helix' DNA-binding domain"/>
    <property type="match status" value="1"/>
</dbReference>
<evidence type="ECO:0000259" key="4">
    <source>
        <dbReference type="PROSITE" id="PS50039"/>
    </source>
</evidence>
<feature type="compositionally biased region" description="Polar residues" evidence="3">
    <location>
        <begin position="14"/>
        <end position="25"/>
    </location>
</feature>
<evidence type="ECO:0000313" key="5">
    <source>
        <dbReference type="EMBL" id="KAK7049914.1"/>
    </source>
</evidence>
<name>A0AAW0DDR3_9AGAR</name>
<dbReference type="GO" id="GO:0000978">
    <property type="term" value="F:RNA polymerase II cis-regulatory region sequence-specific DNA binding"/>
    <property type="evidence" value="ECO:0007669"/>
    <property type="project" value="TreeGrafter"/>
</dbReference>